<evidence type="ECO:0000256" key="1">
    <source>
        <dbReference type="PROSITE-ProRule" id="PRU10141"/>
    </source>
</evidence>
<evidence type="ECO:0000256" key="2">
    <source>
        <dbReference type="SAM" id="MobiDB-lite"/>
    </source>
</evidence>
<evidence type="ECO:0000313" key="5">
    <source>
        <dbReference type="Proteomes" id="UP001056708"/>
    </source>
</evidence>
<evidence type="ECO:0000259" key="3">
    <source>
        <dbReference type="PROSITE" id="PS50011"/>
    </source>
</evidence>
<dbReference type="EMBL" id="CP098611">
    <property type="protein sequence ID" value="USR91519.1"/>
    <property type="molecule type" value="Genomic_DNA"/>
</dbReference>
<dbReference type="PROSITE" id="PS00107">
    <property type="entry name" value="PROTEIN_KINASE_ATP"/>
    <property type="match status" value="1"/>
</dbReference>
<dbReference type="SMART" id="SM00220">
    <property type="entry name" value="S_TKc"/>
    <property type="match status" value="1"/>
</dbReference>
<dbReference type="InterPro" id="IPR005532">
    <property type="entry name" value="SUMF_dom"/>
</dbReference>
<dbReference type="Gene3D" id="1.10.510.10">
    <property type="entry name" value="Transferase(Phosphotransferase) domain 1"/>
    <property type="match status" value="1"/>
</dbReference>
<feature type="compositionally biased region" description="Basic and acidic residues" evidence="2">
    <location>
        <begin position="88"/>
        <end position="99"/>
    </location>
</feature>
<sequence>MEKLTKEMYRSLKGETIHNNYYLSKVLGIGGFGCVFAAQERVGDTRLRDLAVKLILNEGLEPDHHHPANTLNQSTQLRDDSPGPGDSSDVRDPSRDNQRKTQTKYQPLNELMQATQLDHSHLIRTYTAGHCQLKGKDFFYLLMEKGDCSLQDRTQKQLLSPSETRILIHHVAGGLAYLHSQGKVHRDLKPANILWVNSSWKLSDFGLVRSLDLDSKSYLKTNESYGTYAYMPPEAFDSTISPDWDIWSLGIIVVTALTGQLPYQFTDTNQLMKQVMLGNRQLPPLPRLPQDLKVLIEGCLCPNRRERWKAQQILDYLNGETVMFTPRESEPEPKKTTQVEVIARLNNQNATFEPFEFETVKLEVVSSFWKSKEIAVERQSGKRRQWVQPLLDDVTLEMVEIPPGSFLMGAPQGEEQAENDEYPQHWVTIPPFLMGKYLITQAQWRIVAQLPQIHRPLELEPSWFRGDTFPVEQISWYDSIEFCARLSHATGRDYRLPSEAEWEYACRAGTTTPFSCGHTLSTDLANYDGTSTYGLGQPGLHRKATSLVGSFPPNPFGLYDMHGNLREWCLDDWRESYLNVPNNGDPYLSHKNPPQSCDHGQGDWSQMLKGVHDKLLRGGSWHSVAKECRSAYRQWFAPQNRSSSIGFRICCSPITPSED</sequence>
<dbReference type="Gene3D" id="3.90.1580.10">
    <property type="entry name" value="paralog of FGE (formylglycine-generating enzyme)"/>
    <property type="match status" value="1"/>
</dbReference>
<dbReference type="Pfam" id="PF03781">
    <property type="entry name" value="FGE-sulfatase"/>
    <property type="match status" value="1"/>
</dbReference>
<feature type="binding site" evidence="1">
    <location>
        <position position="53"/>
    </location>
    <ligand>
        <name>ATP</name>
        <dbReference type="ChEBI" id="CHEBI:30616"/>
    </ligand>
</feature>
<dbReference type="GO" id="GO:0016301">
    <property type="term" value="F:kinase activity"/>
    <property type="evidence" value="ECO:0007669"/>
    <property type="project" value="UniProtKB-KW"/>
</dbReference>
<dbReference type="InterPro" id="IPR000719">
    <property type="entry name" value="Prot_kinase_dom"/>
</dbReference>
<dbReference type="PANTHER" id="PTHR23150">
    <property type="entry name" value="SULFATASE MODIFYING FACTOR 1, 2"/>
    <property type="match status" value="1"/>
</dbReference>
<keyword evidence="4" id="KW-0808">Transferase</keyword>
<feature type="domain" description="Protein kinase" evidence="3">
    <location>
        <begin position="21"/>
        <end position="323"/>
    </location>
</feature>
<dbReference type="Proteomes" id="UP001056708">
    <property type="component" value="Chromosome"/>
</dbReference>
<feature type="region of interest" description="Disordered" evidence="2">
    <location>
        <begin position="61"/>
        <end position="105"/>
    </location>
</feature>
<dbReference type="RefSeq" id="WP_252663534.1">
    <property type="nucleotide sequence ID" value="NZ_CP098611.1"/>
</dbReference>
<keyword evidence="1" id="KW-0547">Nucleotide-binding</keyword>
<protein>
    <submittedName>
        <fullName evidence="4">Bifunctional serine/threonine-protein kinase/formylglycine-generating enzyme family protein</fullName>
    </submittedName>
</protein>
<dbReference type="PROSITE" id="PS50011">
    <property type="entry name" value="PROTEIN_KINASE_DOM"/>
    <property type="match status" value="1"/>
</dbReference>
<keyword evidence="1" id="KW-0067">ATP-binding</keyword>
<evidence type="ECO:0000313" key="4">
    <source>
        <dbReference type="EMBL" id="USR91519.1"/>
    </source>
</evidence>
<organism evidence="4 5">
    <name type="scientific">Phormidium yuhuli AB48</name>
    <dbReference type="NCBI Taxonomy" id="2940671"/>
    <lineage>
        <taxon>Bacteria</taxon>
        <taxon>Bacillati</taxon>
        <taxon>Cyanobacteriota</taxon>
        <taxon>Cyanophyceae</taxon>
        <taxon>Oscillatoriophycideae</taxon>
        <taxon>Oscillatoriales</taxon>
        <taxon>Oscillatoriaceae</taxon>
        <taxon>Phormidium</taxon>
        <taxon>Phormidium yuhuli</taxon>
    </lineage>
</organism>
<dbReference type="InterPro" id="IPR051043">
    <property type="entry name" value="Sulfatase_Mod_Factor_Kinase"/>
</dbReference>
<dbReference type="SUPFAM" id="SSF56112">
    <property type="entry name" value="Protein kinase-like (PK-like)"/>
    <property type="match status" value="1"/>
</dbReference>
<dbReference type="InterPro" id="IPR017441">
    <property type="entry name" value="Protein_kinase_ATP_BS"/>
</dbReference>
<keyword evidence="5" id="KW-1185">Reference proteome</keyword>
<dbReference type="Pfam" id="PF00069">
    <property type="entry name" value="Pkinase"/>
    <property type="match status" value="1"/>
</dbReference>
<dbReference type="InterPro" id="IPR011009">
    <property type="entry name" value="Kinase-like_dom_sf"/>
</dbReference>
<gene>
    <name evidence="4" type="ORF">NEA10_01955</name>
</gene>
<dbReference type="InterPro" id="IPR042095">
    <property type="entry name" value="SUMF_sf"/>
</dbReference>
<dbReference type="PANTHER" id="PTHR23150:SF19">
    <property type="entry name" value="FORMYLGLYCINE-GENERATING ENZYME"/>
    <property type="match status" value="1"/>
</dbReference>
<dbReference type="SUPFAM" id="SSF56436">
    <property type="entry name" value="C-type lectin-like"/>
    <property type="match status" value="1"/>
</dbReference>
<dbReference type="InterPro" id="IPR016187">
    <property type="entry name" value="CTDL_fold"/>
</dbReference>
<dbReference type="Gene3D" id="3.30.200.20">
    <property type="entry name" value="Phosphorylase Kinase, domain 1"/>
    <property type="match status" value="1"/>
</dbReference>
<reference evidence="4" key="1">
    <citation type="submission" date="2022-06" db="EMBL/GenBank/DDBJ databases">
        <title>Genome sequence of Phormidium yuhuli AB48 isolated from an industrial photobioreactor environment.</title>
        <authorList>
            <person name="Qiu Y."/>
            <person name="Noonan A.J.C."/>
            <person name="Dofher K."/>
            <person name="Koch M."/>
            <person name="Kieft B."/>
            <person name="Lin X."/>
            <person name="Ziels R.M."/>
            <person name="Hallam S.J."/>
        </authorList>
    </citation>
    <scope>NUCLEOTIDE SEQUENCE</scope>
    <source>
        <strain evidence="4">AB48</strain>
    </source>
</reference>
<proteinExistence type="predicted"/>
<keyword evidence="4" id="KW-0418">Kinase</keyword>
<name>A0ABY5AQM2_9CYAN</name>
<accession>A0ABY5AQM2</accession>
<dbReference type="CDD" id="cd14014">
    <property type="entry name" value="STKc_PknB_like"/>
    <property type="match status" value="1"/>
</dbReference>